<keyword evidence="4" id="KW-1185">Reference proteome</keyword>
<feature type="domain" description="DUF7947" evidence="2">
    <location>
        <begin position="209"/>
        <end position="285"/>
    </location>
</feature>
<dbReference type="EMBL" id="CABFWF030000001">
    <property type="protein sequence ID" value="CAD7023277.1"/>
    <property type="molecule type" value="Genomic_DNA"/>
</dbReference>
<gene>
    <name evidence="3" type="ORF">REJC140_00152</name>
</gene>
<proteinExistence type="predicted"/>
<sequence length="289" mass="31853">MVERSLIEPVKVEFAGRDADAHRMDALLLGQSLSGMARVYNSVGHYHFHRQIKASAHSEVRVQVGPPERGSIFYLIYMMMVHGKMAVYPELLFSLAEMAVPSFIKAIVAQRTGQTKEMDKALDIIQQQSAQYHELALEARKSDQQIREGLLDVVKTLAANNRAALSDMAAPVGKTVNEVRQVPKNADPIVIDTPTAAALRSKEEVTVGEMATFRGVFRAVDTTTGSFRLEDEDGKEYRGKITDPALLTPQNFYTHALDTQEVVAITAKPTLNEDGTVHRLFVSDAGKAS</sequence>
<feature type="domain" description="DUF7946" evidence="1">
    <location>
        <begin position="11"/>
        <end position="199"/>
    </location>
</feature>
<dbReference type="InterPro" id="IPR057707">
    <property type="entry name" value="DUF7947"/>
</dbReference>
<dbReference type="Proteomes" id="UP000606921">
    <property type="component" value="Unassembled WGS sequence"/>
</dbReference>
<accession>A0ABM8PCU0</accession>
<evidence type="ECO:0000259" key="2">
    <source>
        <dbReference type="Pfam" id="PF25679"/>
    </source>
</evidence>
<dbReference type="Pfam" id="PF25678">
    <property type="entry name" value="DUF7946"/>
    <property type="match status" value="1"/>
</dbReference>
<dbReference type="InterPro" id="IPR057706">
    <property type="entry name" value="DUF7946"/>
</dbReference>
<protein>
    <submittedName>
        <fullName evidence="3">Uncharacterized protein</fullName>
    </submittedName>
</protein>
<dbReference type="RefSeq" id="WP_142590858.1">
    <property type="nucleotide sequence ID" value="NZ_CABFWF030000001.1"/>
</dbReference>
<reference evidence="3 4" key="1">
    <citation type="submission" date="2020-11" db="EMBL/GenBank/DDBJ databases">
        <authorList>
            <person name="Lassalle F."/>
        </authorList>
    </citation>
    <scope>NUCLEOTIDE SEQUENCE [LARGE SCALE GENOMIC DNA]</scope>
    <source>
        <strain evidence="3 4">JC140</strain>
    </source>
</reference>
<dbReference type="Pfam" id="PF25679">
    <property type="entry name" value="DUF7947"/>
    <property type="match status" value="1"/>
</dbReference>
<organism evidence="3 4">
    <name type="scientific">Pseudorhizobium endolithicum</name>
    <dbReference type="NCBI Taxonomy" id="1191678"/>
    <lineage>
        <taxon>Bacteria</taxon>
        <taxon>Pseudomonadati</taxon>
        <taxon>Pseudomonadota</taxon>
        <taxon>Alphaproteobacteria</taxon>
        <taxon>Hyphomicrobiales</taxon>
        <taxon>Rhizobiaceae</taxon>
        <taxon>Rhizobium/Agrobacterium group</taxon>
        <taxon>Pseudorhizobium</taxon>
    </lineage>
</organism>
<name>A0ABM8PCU0_9HYPH</name>
<comment type="caution">
    <text evidence="3">The sequence shown here is derived from an EMBL/GenBank/DDBJ whole genome shotgun (WGS) entry which is preliminary data.</text>
</comment>
<evidence type="ECO:0000313" key="3">
    <source>
        <dbReference type="EMBL" id="CAD7023277.1"/>
    </source>
</evidence>
<evidence type="ECO:0000259" key="1">
    <source>
        <dbReference type="Pfam" id="PF25678"/>
    </source>
</evidence>
<evidence type="ECO:0000313" key="4">
    <source>
        <dbReference type="Proteomes" id="UP000606921"/>
    </source>
</evidence>